<evidence type="ECO:0000313" key="8">
    <source>
        <dbReference type="Proteomes" id="UP001595851"/>
    </source>
</evidence>
<feature type="region of interest" description="Disordered" evidence="5">
    <location>
        <begin position="1"/>
        <end position="24"/>
    </location>
</feature>
<gene>
    <name evidence="7" type="ORF">ACFOY2_01515</name>
</gene>
<dbReference type="Pfam" id="PF00440">
    <property type="entry name" value="TetR_N"/>
    <property type="match status" value="1"/>
</dbReference>
<sequence length="248" mass="27362">MSKEVSMPADEQPIPSVWAKPRREREQPALSRELIVAEAVRLLDEEGADALSMRRLGARLNAGATSLYRHVGNKDELFELAVDEVYGELPLLATEDGGDWRETVTRVAHGMRATILRHHWLAAKIGEVGLAYLGPNMLRYSEHMLGVFETAGFALDEADNALSAVTAYVLGISTGEAAWAAMVARSGQSKQEWAERLWPAAERAVRDYPRLRARYAAQREGDLAASNDDAFDYGLQRLLDGLQARLGS</sequence>
<dbReference type="Proteomes" id="UP001595851">
    <property type="component" value="Unassembled WGS sequence"/>
</dbReference>
<keyword evidence="1" id="KW-0805">Transcription regulation</keyword>
<comment type="caution">
    <text evidence="7">The sequence shown here is derived from an EMBL/GenBank/DDBJ whole genome shotgun (WGS) entry which is preliminary data.</text>
</comment>
<evidence type="ECO:0000256" key="4">
    <source>
        <dbReference type="PROSITE-ProRule" id="PRU00335"/>
    </source>
</evidence>
<dbReference type="InterPro" id="IPR001647">
    <property type="entry name" value="HTH_TetR"/>
</dbReference>
<dbReference type="Pfam" id="PF02909">
    <property type="entry name" value="TetR_C_1"/>
    <property type="match status" value="1"/>
</dbReference>
<evidence type="ECO:0000256" key="3">
    <source>
        <dbReference type="ARBA" id="ARBA00023163"/>
    </source>
</evidence>
<dbReference type="InterPro" id="IPR050109">
    <property type="entry name" value="HTH-type_TetR-like_transc_reg"/>
</dbReference>
<dbReference type="SUPFAM" id="SSF48498">
    <property type="entry name" value="Tetracyclin repressor-like, C-terminal domain"/>
    <property type="match status" value="1"/>
</dbReference>
<dbReference type="SUPFAM" id="SSF46689">
    <property type="entry name" value="Homeodomain-like"/>
    <property type="match status" value="1"/>
</dbReference>
<name>A0ABV8FW04_9ACTN</name>
<keyword evidence="2 4" id="KW-0238">DNA-binding</keyword>
<dbReference type="PROSITE" id="PS50977">
    <property type="entry name" value="HTH_TETR_2"/>
    <property type="match status" value="1"/>
</dbReference>
<evidence type="ECO:0000259" key="6">
    <source>
        <dbReference type="PROSITE" id="PS50977"/>
    </source>
</evidence>
<dbReference type="InterPro" id="IPR004111">
    <property type="entry name" value="Repressor_TetR_C"/>
</dbReference>
<dbReference type="Gene3D" id="1.10.10.60">
    <property type="entry name" value="Homeodomain-like"/>
    <property type="match status" value="1"/>
</dbReference>
<proteinExistence type="predicted"/>
<feature type="DNA-binding region" description="H-T-H motif" evidence="4">
    <location>
        <begin position="52"/>
        <end position="71"/>
    </location>
</feature>
<keyword evidence="3" id="KW-0804">Transcription</keyword>
<dbReference type="PANTHER" id="PTHR30055">
    <property type="entry name" value="HTH-TYPE TRANSCRIPTIONAL REGULATOR RUTR"/>
    <property type="match status" value="1"/>
</dbReference>
<evidence type="ECO:0000256" key="2">
    <source>
        <dbReference type="ARBA" id="ARBA00023125"/>
    </source>
</evidence>
<dbReference type="RefSeq" id="WP_379526048.1">
    <property type="nucleotide sequence ID" value="NZ_JBHSBI010000001.1"/>
</dbReference>
<dbReference type="EMBL" id="JBHSBI010000001">
    <property type="protein sequence ID" value="MFC4005881.1"/>
    <property type="molecule type" value="Genomic_DNA"/>
</dbReference>
<reference evidence="8" key="1">
    <citation type="journal article" date="2019" name="Int. J. Syst. Evol. Microbiol.">
        <title>The Global Catalogue of Microorganisms (GCM) 10K type strain sequencing project: providing services to taxonomists for standard genome sequencing and annotation.</title>
        <authorList>
            <consortium name="The Broad Institute Genomics Platform"/>
            <consortium name="The Broad Institute Genome Sequencing Center for Infectious Disease"/>
            <person name="Wu L."/>
            <person name="Ma J."/>
        </authorList>
    </citation>
    <scope>NUCLEOTIDE SEQUENCE [LARGE SCALE GENOMIC DNA]</scope>
    <source>
        <strain evidence="8">TBRC 1276</strain>
    </source>
</reference>
<accession>A0ABV8FW04</accession>
<dbReference type="InterPro" id="IPR036271">
    <property type="entry name" value="Tet_transcr_reg_TetR-rel_C_sf"/>
</dbReference>
<organism evidence="7 8">
    <name type="scientific">Nonomuraea purpurea</name>
    <dbReference type="NCBI Taxonomy" id="1849276"/>
    <lineage>
        <taxon>Bacteria</taxon>
        <taxon>Bacillati</taxon>
        <taxon>Actinomycetota</taxon>
        <taxon>Actinomycetes</taxon>
        <taxon>Streptosporangiales</taxon>
        <taxon>Streptosporangiaceae</taxon>
        <taxon>Nonomuraea</taxon>
    </lineage>
</organism>
<evidence type="ECO:0000313" key="7">
    <source>
        <dbReference type="EMBL" id="MFC4005881.1"/>
    </source>
</evidence>
<evidence type="ECO:0000256" key="5">
    <source>
        <dbReference type="SAM" id="MobiDB-lite"/>
    </source>
</evidence>
<dbReference type="InterPro" id="IPR009057">
    <property type="entry name" value="Homeodomain-like_sf"/>
</dbReference>
<evidence type="ECO:0000256" key="1">
    <source>
        <dbReference type="ARBA" id="ARBA00023015"/>
    </source>
</evidence>
<dbReference type="Gene3D" id="1.10.357.10">
    <property type="entry name" value="Tetracycline Repressor, domain 2"/>
    <property type="match status" value="1"/>
</dbReference>
<keyword evidence="8" id="KW-1185">Reference proteome</keyword>
<dbReference type="PANTHER" id="PTHR30055:SF151">
    <property type="entry name" value="TRANSCRIPTIONAL REGULATORY PROTEIN"/>
    <property type="match status" value="1"/>
</dbReference>
<protein>
    <submittedName>
        <fullName evidence="7">TetR/AcrR family transcriptional regulator</fullName>
    </submittedName>
</protein>
<feature type="domain" description="HTH tetR-type" evidence="6">
    <location>
        <begin position="29"/>
        <end position="89"/>
    </location>
</feature>